<evidence type="ECO:0000313" key="2">
    <source>
        <dbReference type="EMBL" id="CAI9117338.1"/>
    </source>
</evidence>
<evidence type="ECO:0000313" key="3">
    <source>
        <dbReference type="Proteomes" id="UP001161247"/>
    </source>
</evidence>
<evidence type="ECO:0000256" key="1">
    <source>
        <dbReference type="SAM" id="MobiDB-lite"/>
    </source>
</evidence>
<feature type="compositionally biased region" description="Acidic residues" evidence="1">
    <location>
        <begin position="185"/>
        <end position="195"/>
    </location>
</feature>
<reference evidence="2" key="1">
    <citation type="submission" date="2023-03" db="EMBL/GenBank/DDBJ databases">
        <authorList>
            <person name="Julca I."/>
        </authorList>
    </citation>
    <scope>NUCLEOTIDE SEQUENCE</scope>
</reference>
<feature type="compositionally biased region" description="Basic and acidic residues" evidence="1">
    <location>
        <begin position="207"/>
        <end position="218"/>
    </location>
</feature>
<protein>
    <submittedName>
        <fullName evidence="2">OLC1v1018714C1</fullName>
    </submittedName>
</protein>
<name>A0AAV1ECM1_OLDCO</name>
<sequence>MGMVLVGRMNMYSYLDNEGKRIELRSLLLWESESITLKRRVLENEVCKVNTVLVTKNDGVLVEGELSGGVGGTLNANHDLSFVHFVGTRDSRMNPFHEGEDDENHRTSHRSLNQMKEQKVVLSIGGPRLVPFKSRRKFPVRNWPFLKELSPHPSSRSNEEKEESLNQDQVSKESSDDFANNWNDSSDEDSSDVVEIDASKFVPKNKRHEDTEDAHSNV</sequence>
<proteinExistence type="predicted"/>
<dbReference type="EMBL" id="OX459126">
    <property type="protein sequence ID" value="CAI9117338.1"/>
    <property type="molecule type" value="Genomic_DNA"/>
</dbReference>
<keyword evidence="3" id="KW-1185">Reference proteome</keyword>
<gene>
    <name evidence="2" type="ORF">OLC1_LOCUS23414</name>
</gene>
<feature type="region of interest" description="Disordered" evidence="1">
    <location>
        <begin position="146"/>
        <end position="218"/>
    </location>
</feature>
<dbReference type="Proteomes" id="UP001161247">
    <property type="component" value="Chromosome 9"/>
</dbReference>
<feature type="region of interest" description="Disordered" evidence="1">
    <location>
        <begin position="93"/>
        <end position="118"/>
    </location>
</feature>
<dbReference type="AlphaFoldDB" id="A0AAV1ECM1"/>
<feature type="compositionally biased region" description="Basic and acidic residues" evidence="1">
    <location>
        <begin position="93"/>
        <end position="106"/>
    </location>
</feature>
<organism evidence="2 3">
    <name type="scientific">Oldenlandia corymbosa var. corymbosa</name>
    <dbReference type="NCBI Taxonomy" id="529605"/>
    <lineage>
        <taxon>Eukaryota</taxon>
        <taxon>Viridiplantae</taxon>
        <taxon>Streptophyta</taxon>
        <taxon>Embryophyta</taxon>
        <taxon>Tracheophyta</taxon>
        <taxon>Spermatophyta</taxon>
        <taxon>Magnoliopsida</taxon>
        <taxon>eudicotyledons</taxon>
        <taxon>Gunneridae</taxon>
        <taxon>Pentapetalae</taxon>
        <taxon>asterids</taxon>
        <taxon>lamiids</taxon>
        <taxon>Gentianales</taxon>
        <taxon>Rubiaceae</taxon>
        <taxon>Rubioideae</taxon>
        <taxon>Spermacoceae</taxon>
        <taxon>Hedyotis-Oldenlandia complex</taxon>
        <taxon>Oldenlandia</taxon>
    </lineage>
</organism>
<accession>A0AAV1ECM1</accession>